<keyword evidence="7 15" id="KW-0227">DNA damage</keyword>
<comment type="function">
    <text evidence="12">Endonuclease that resolves Holliday junction intermediates made during homologous genetic recombination and DNA repair. Exhibits sequence and structure-selective cleavage of four-way DNA junctions, where it introduces symmetrical nicks in two strands of the same polarity at the 5' side of CC dinucleotides. Corrects the defects in genetic recombination and DNA repair associated with inactivation of RuvAB or RuvC.</text>
</comment>
<dbReference type="InterPro" id="IPR008822">
    <property type="entry name" value="Endonuclease_RusA-like"/>
</dbReference>
<dbReference type="Pfam" id="PF05866">
    <property type="entry name" value="RusA"/>
    <property type="match status" value="1"/>
</dbReference>
<comment type="catalytic activity">
    <reaction evidence="13 15">
        <text>Endonucleolytic cleavage at a junction such as a reciprocal single-stranded crossover between two homologous DNA duplexes (Holliday junction).</text>
        <dbReference type="EC" id="3.1.21.10"/>
    </reaction>
</comment>
<dbReference type="GO" id="GO:0006281">
    <property type="term" value="P:DNA repair"/>
    <property type="evidence" value="ECO:0007669"/>
    <property type="project" value="UniProtKB-KW"/>
</dbReference>
<dbReference type="EC" id="3.1.21.10" evidence="14 15"/>
<evidence type="ECO:0000313" key="16">
    <source>
        <dbReference type="EMBL" id="NCH88182.1"/>
    </source>
</evidence>
<evidence type="ECO:0000256" key="14">
    <source>
        <dbReference type="ARBA" id="ARBA00029488"/>
    </source>
</evidence>
<keyword evidence="8 15" id="KW-0378">Hydrolase</keyword>
<evidence type="ECO:0000256" key="5">
    <source>
        <dbReference type="ARBA" id="ARBA00022723"/>
    </source>
</evidence>
<sequence>MTNTYEFCLPFPPSVNTYWRRRGMQYFIAPKGREYRRAVMEIIRQLGLDNQSKARMKIKIIADVPDRRRRDLDNLLKAVCDSLEHAGFVLDDNQFDEIHLKRGEVIPSGRLGIKVTEVEQ</sequence>
<evidence type="ECO:0000256" key="1">
    <source>
        <dbReference type="ARBA" id="ARBA00001946"/>
    </source>
</evidence>
<keyword evidence="9" id="KW-0460">Magnesium</keyword>
<protein>
    <recommendedName>
        <fullName evidence="3 15">Crossover junction endodeoxyribonuclease rusA</fullName>
        <ecNumber evidence="14 15">3.1.21.10</ecNumber>
    </recommendedName>
</protein>
<comment type="similarity">
    <text evidence="15">Belongs to the rusA family.</text>
</comment>
<reference evidence="16" key="1">
    <citation type="submission" date="2018-11" db="EMBL/GenBank/DDBJ databases">
        <title>Genomics analysis of Putative Virulence Factors on Adhesion and Cytotoxicity for Cronobacter spp.</title>
        <authorList>
            <person name="Cui J."/>
        </authorList>
    </citation>
    <scope>NUCLEOTIDE SEQUENCE</scope>
    <source>
        <strain evidence="16">SD69</strain>
    </source>
</reference>
<proteinExistence type="inferred from homology"/>
<evidence type="ECO:0000256" key="12">
    <source>
        <dbReference type="ARBA" id="ARBA00024745"/>
    </source>
</evidence>
<evidence type="ECO:0000256" key="11">
    <source>
        <dbReference type="ARBA" id="ARBA00023204"/>
    </source>
</evidence>
<dbReference type="Proteomes" id="UP000778262">
    <property type="component" value="Unassembled WGS sequence"/>
</dbReference>
<comment type="caution">
    <text evidence="16">The sequence shown here is derived from an EMBL/GenBank/DDBJ whole genome shotgun (WGS) entry which is preliminary data.</text>
</comment>
<evidence type="ECO:0000256" key="8">
    <source>
        <dbReference type="ARBA" id="ARBA00022801"/>
    </source>
</evidence>
<dbReference type="PIRSF" id="PIRSF001007">
    <property type="entry name" value="RusA"/>
    <property type="match status" value="1"/>
</dbReference>
<dbReference type="InterPro" id="IPR016281">
    <property type="entry name" value="Endonuclease_RusA"/>
</dbReference>
<comment type="function">
    <text evidence="15">Endonuclease that resolves Holliday junction intermediates made during homologous genetic recombination and DNA repair. Exhibits sequence and structure-selective cleavage of four-way DNA junctions, where it introduces symmetrical nicks in two strands of the same polarity at the 5' side of dinucleotides. Corrects the defects in genetic recombination and DNA repair associated with inactivation of ruvAB or ruvC.</text>
</comment>
<dbReference type="Gene3D" id="3.30.1330.70">
    <property type="entry name" value="Holliday junction resolvase RusA"/>
    <property type="match status" value="1"/>
</dbReference>
<dbReference type="GO" id="GO:0008821">
    <property type="term" value="F:crossover junction DNA endonuclease activity"/>
    <property type="evidence" value="ECO:0007669"/>
    <property type="project" value="UniProtKB-EC"/>
</dbReference>
<accession>A0A9Q4XNW3</accession>
<gene>
    <name evidence="16" type="ORF">EHJ13_12150</name>
</gene>
<keyword evidence="5" id="KW-0479">Metal-binding</keyword>
<evidence type="ECO:0000256" key="9">
    <source>
        <dbReference type="ARBA" id="ARBA00022842"/>
    </source>
</evidence>
<comment type="subunit">
    <text evidence="2">Homodimer.</text>
</comment>
<dbReference type="InterPro" id="IPR036614">
    <property type="entry name" value="RusA-like_sf"/>
</dbReference>
<evidence type="ECO:0000256" key="2">
    <source>
        <dbReference type="ARBA" id="ARBA00011738"/>
    </source>
</evidence>
<evidence type="ECO:0000256" key="13">
    <source>
        <dbReference type="ARBA" id="ARBA00029354"/>
    </source>
</evidence>
<evidence type="ECO:0000256" key="4">
    <source>
        <dbReference type="ARBA" id="ARBA00022722"/>
    </source>
</evidence>
<evidence type="ECO:0000256" key="15">
    <source>
        <dbReference type="PIRNR" id="PIRNR001007"/>
    </source>
</evidence>
<comment type="cofactor">
    <cofactor evidence="1">
        <name>Mg(2+)</name>
        <dbReference type="ChEBI" id="CHEBI:18420"/>
    </cofactor>
</comment>
<keyword evidence="11 15" id="KW-0234">DNA repair</keyword>
<evidence type="ECO:0000256" key="10">
    <source>
        <dbReference type="ARBA" id="ARBA00023172"/>
    </source>
</evidence>
<dbReference type="AlphaFoldDB" id="A0A9Q4XNW3"/>
<dbReference type="SUPFAM" id="SSF103084">
    <property type="entry name" value="Holliday junction resolvase RusA"/>
    <property type="match status" value="1"/>
</dbReference>
<evidence type="ECO:0000313" key="17">
    <source>
        <dbReference type="Proteomes" id="UP000778262"/>
    </source>
</evidence>
<name>A0A9Q4XNW3_9ENTR</name>
<keyword evidence="10" id="KW-0233">DNA recombination</keyword>
<organism evidence="16 17">
    <name type="scientific">Cronobacter dublinensis</name>
    <dbReference type="NCBI Taxonomy" id="413497"/>
    <lineage>
        <taxon>Bacteria</taxon>
        <taxon>Pseudomonadati</taxon>
        <taxon>Pseudomonadota</taxon>
        <taxon>Gammaproteobacteria</taxon>
        <taxon>Enterobacterales</taxon>
        <taxon>Enterobacteriaceae</taxon>
        <taxon>Cronobacter</taxon>
    </lineage>
</organism>
<dbReference type="RefSeq" id="WP_097566025.1">
    <property type="nucleotide sequence ID" value="NZ_NRNQ01000013.1"/>
</dbReference>
<dbReference type="GO" id="GO:0006310">
    <property type="term" value="P:DNA recombination"/>
    <property type="evidence" value="ECO:0007669"/>
    <property type="project" value="UniProtKB-KW"/>
</dbReference>
<dbReference type="EMBL" id="RPBY01000004">
    <property type="protein sequence ID" value="NCH88182.1"/>
    <property type="molecule type" value="Genomic_DNA"/>
</dbReference>
<evidence type="ECO:0000256" key="3">
    <source>
        <dbReference type="ARBA" id="ARBA00014885"/>
    </source>
</evidence>
<evidence type="ECO:0000256" key="6">
    <source>
        <dbReference type="ARBA" id="ARBA00022759"/>
    </source>
</evidence>
<keyword evidence="4 15" id="KW-0540">Nuclease</keyword>
<evidence type="ECO:0000256" key="7">
    <source>
        <dbReference type="ARBA" id="ARBA00022763"/>
    </source>
</evidence>
<keyword evidence="6 15" id="KW-0255">Endonuclease</keyword>
<dbReference type="GO" id="GO:0000287">
    <property type="term" value="F:magnesium ion binding"/>
    <property type="evidence" value="ECO:0007669"/>
    <property type="project" value="InterPro"/>
</dbReference>